<sequence length="131" mass="14931">MSRELYNYECRNCMYSFKSPVCVDGIGQCKKCGHDSVYLNVQSTGVHVEKVEHKDVLEVLSKFSTEELIKALTLKGDVQVHNTTEDTYKVSMDLMKVKKHVLVINNCDPQVVEQQRRVLDAEMIRFAGGCE</sequence>
<protein>
    <submittedName>
        <fullName evidence="1">Uncharacterized protein</fullName>
    </submittedName>
</protein>
<dbReference type="Proteomes" id="UP000014028">
    <property type="component" value="Unassembled WGS sequence"/>
</dbReference>
<gene>
    <name evidence="1" type="ORF">IKC_00785</name>
</gene>
<organism evidence="1 2">
    <name type="scientific">Bacillus cereus VD184</name>
    <dbReference type="NCBI Taxonomy" id="1053242"/>
    <lineage>
        <taxon>Bacteria</taxon>
        <taxon>Bacillati</taxon>
        <taxon>Bacillota</taxon>
        <taxon>Bacilli</taxon>
        <taxon>Bacillales</taxon>
        <taxon>Bacillaceae</taxon>
        <taxon>Bacillus</taxon>
        <taxon>Bacillus cereus group</taxon>
    </lineage>
</organism>
<accession>A0A9W5R4D1</accession>
<evidence type="ECO:0000313" key="2">
    <source>
        <dbReference type="Proteomes" id="UP000014028"/>
    </source>
</evidence>
<name>A0A9W5R4D1_BACCE</name>
<proteinExistence type="predicted"/>
<reference evidence="1 2" key="1">
    <citation type="submission" date="2012-12" db="EMBL/GenBank/DDBJ databases">
        <title>The Genome Sequence of Bacillus cereus VD184.</title>
        <authorList>
            <consortium name="The Broad Institute Genome Sequencing Platform"/>
            <consortium name="The Broad Institute Genome Sequencing Center for Infectious Disease"/>
            <person name="Feldgarden M."/>
            <person name="Van der Auwera G.A."/>
            <person name="Mahillon J."/>
            <person name="Duprez V."/>
            <person name="Timmery S."/>
            <person name="Mattelet C."/>
            <person name="Dierick K."/>
            <person name="Sun M."/>
            <person name="Yu Z."/>
            <person name="Zhu L."/>
            <person name="Hu X."/>
            <person name="Shank E.B."/>
            <person name="Swiecicka I."/>
            <person name="Hansen B.M."/>
            <person name="Andrup L."/>
            <person name="Walker B."/>
            <person name="Young S.K."/>
            <person name="Zeng Q."/>
            <person name="Gargeya S."/>
            <person name="Fitzgerald M."/>
            <person name="Haas B."/>
            <person name="Abouelleil A."/>
            <person name="Alvarado L."/>
            <person name="Arachchi H.M."/>
            <person name="Berlin A.M."/>
            <person name="Chapman S.B."/>
            <person name="Dewar J."/>
            <person name="Goldberg J."/>
            <person name="Griggs A."/>
            <person name="Gujja S."/>
            <person name="Hansen M."/>
            <person name="Howarth C."/>
            <person name="Imamovic A."/>
            <person name="Larimer J."/>
            <person name="McCowan C."/>
            <person name="Murphy C."/>
            <person name="Neiman D."/>
            <person name="Pearson M."/>
            <person name="Priest M."/>
            <person name="Roberts A."/>
            <person name="Saif S."/>
            <person name="Shea T."/>
            <person name="Sisk P."/>
            <person name="Sykes S."/>
            <person name="Wortman J."/>
            <person name="Nusbaum C."/>
            <person name="Birren B."/>
        </authorList>
    </citation>
    <scope>NUCLEOTIDE SEQUENCE [LARGE SCALE GENOMIC DNA]</scope>
    <source>
        <strain evidence="1 2">VD184</strain>
    </source>
</reference>
<comment type="caution">
    <text evidence="1">The sequence shown here is derived from an EMBL/GenBank/DDBJ whole genome shotgun (WGS) entry which is preliminary data.</text>
</comment>
<dbReference type="AlphaFoldDB" id="A0A9W5R4D1"/>
<dbReference type="RefSeq" id="WP_016123353.1">
    <property type="nucleotide sequence ID" value="NZ_KB976835.1"/>
</dbReference>
<evidence type="ECO:0000313" key="1">
    <source>
        <dbReference type="EMBL" id="EOQ06897.1"/>
    </source>
</evidence>
<dbReference type="EMBL" id="AHFK01000065">
    <property type="protein sequence ID" value="EOQ06897.1"/>
    <property type="molecule type" value="Genomic_DNA"/>
</dbReference>